<evidence type="ECO:0000313" key="3">
    <source>
        <dbReference type="Proteomes" id="UP001206206"/>
    </source>
</evidence>
<dbReference type="Proteomes" id="UP001206206">
    <property type="component" value="Unassembled WGS sequence"/>
</dbReference>
<feature type="transmembrane region" description="Helical" evidence="1">
    <location>
        <begin position="179"/>
        <end position="204"/>
    </location>
</feature>
<reference evidence="2 3" key="1">
    <citation type="submission" date="2022-06" db="EMBL/GenBank/DDBJ databases">
        <title>Draft genome sequence of type strain Streptomyces rubrisoli DSM 42083.</title>
        <authorList>
            <person name="Duangmal K."/>
            <person name="Klaysubun C."/>
        </authorList>
    </citation>
    <scope>NUCLEOTIDE SEQUENCE [LARGE SCALE GENOMIC DNA]</scope>
    <source>
        <strain evidence="2 3">DSM 42083</strain>
    </source>
</reference>
<keyword evidence="3" id="KW-1185">Reference proteome</keyword>
<feature type="transmembrane region" description="Helical" evidence="1">
    <location>
        <begin position="246"/>
        <end position="267"/>
    </location>
</feature>
<gene>
    <name evidence="2" type="ORF">NON19_13745</name>
</gene>
<accession>A0ABT1PCG0</accession>
<organism evidence="2 3">
    <name type="scientific">Streptantibioticus rubrisoli</name>
    <dbReference type="NCBI Taxonomy" id="1387313"/>
    <lineage>
        <taxon>Bacteria</taxon>
        <taxon>Bacillati</taxon>
        <taxon>Actinomycetota</taxon>
        <taxon>Actinomycetes</taxon>
        <taxon>Kitasatosporales</taxon>
        <taxon>Streptomycetaceae</taxon>
        <taxon>Streptantibioticus</taxon>
    </lineage>
</organism>
<sequence length="283" mass="28881">MSATDGWRIRMLVALYPPAWRARYADEFSALLADTGVRLATELDVVAAAVRVWLHPPVRLHDHAGRMRTTVGVTLCAWAALAAGTIVFAKLTTDGAVFAHGRGADWYDVFTFAAFGSVLAMAAAWLPLSVAMVRRSRYRARVVAPLGAPTVLVLGFLAAAAALAGLLRPHTRTGAGIGMAGFLLLAVLGVVTAAGCAACPALALMRSRPDGPALTVAVVAGLVATAAMVIATIAAVGYTMARARSAGVAVFALVMAAALTVAAVSGVRGLRAVTAAGSNNHAG</sequence>
<keyword evidence="1" id="KW-1133">Transmembrane helix</keyword>
<feature type="transmembrane region" description="Helical" evidence="1">
    <location>
        <begin position="69"/>
        <end position="89"/>
    </location>
</feature>
<protein>
    <submittedName>
        <fullName evidence="2">Uncharacterized protein</fullName>
    </submittedName>
</protein>
<dbReference type="EMBL" id="JANFNH010000011">
    <property type="protein sequence ID" value="MCQ4043062.1"/>
    <property type="molecule type" value="Genomic_DNA"/>
</dbReference>
<keyword evidence="1" id="KW-0472">Membrane</keyword>
<proteinExistence type="predicted"/>
<dbReference type="RefSeq" id="WP_255927819.1">
    <property type="nucleotide sequence ID" value="NZ_JANFNH010000011.1"/>
</dbReference>
<keyword evidence="1" id="KW-0812">Transmembrane</keyword>
<evidence type="ECO:0000256" key="1">
    <source>
        <dbReference type="SAM" id="Phobius"/>
    </source>
</evidence>
<evidence type="ECO:0000313" key="2">
    <source>
        <dbReference type="EMBL" id="MCQ4043062.1"/>
    </source>
</evidence>
<feature type="transmembrane region" description="Helical" evidence="1">
    <location>
        <begin position="142"/>
        <end position="167"/>
    </location>
</feature>
<name>A0ABT1PCG0_9ACTN</name>
<comment type="caution">
    <text evidence="2">The sequence shown here is derived from an EMBL/GenBank/DDBJ whole genome shotgun (WGS) entry which is preliminary data.</text>
</comment>
<feature type="transmembrane region" description="Helical" evidence="1">
    <location>
        <begin position="109"/>
        <end position="130"/>
    </location>
</feature>
<feature type="transmembrane region" description="Helical" evidence="1">
    <location>
        <begin position="216"/>
        <end position="240"/>
    </location>
</feature>